<protein>
    <submittedName>
        <fullName evidence="1">Uncharacterized protein</fullName>
    </submittedName>
</protein>
<dbReference type="Proteomes" id="UP000694558">
    <property type="component" value="Chromosome 11"/>
</dbReference>
<organism evidence="1 2">
    <name type="scientific">Scophthalmus maximus</name>
    <name type="common">Turbot</name>
    <name type="synonym">Psetta maxima</name>
    <dbReference type="NCBI Taxonomy" id="52904"/>
    <lineage>
        <taxon>Eukaryota</taxon>
        <taxon>Metazoa</taxon>
        <taxon>Chordata</taxon>
        <taxon>Craniata</taxon>
        <taxon>Vertebrata</taxon>
        <taxon>Euteleostomi</taxon>
        <taxon>Actinopterygii</taxon>
        <taxon>Neopterygii</taxon>
        <taxon>Teleostei</taxon>
        <taxon>Neoteleostei</taxon>
        <taxon>Acanthomorphata</taxon>
        <taxon>Carangaria</taxon>
        <taxon>Pleuronectiformes</taxon>
        <taxon>Pleuronectoidei</taxon>
        <taxon>Scophthalmidae</taxon>
        <taxon>Scophthalmus</taxon>
    </lineage>
</organism>
<evidence type="ECO:0000313" key="2">
    <source>
        <dbReference type="Proteomes" id="UP000694558"/>
    </source>
</evidence>
<evidence type="ECO:0000313" key="1">
    <source>
        <dbReference type="Ensembl" id="ENSSMAP00000017024.2"/>
    </source>
</evidence>
<accession>A0A8D3AEJ6</accession>
<reference evidence="1" key="1">
    <citation type="submission" date="2023-05" db="EMBL/GenBank/DDBJ databases">
        <title>High-quality long-read genome of Scophthalmus maximus.</title>
        <authorList>
            <person name="Lien S."/>
            <person name="Martinez P."/>
        </authorList>
    </citation>
    <scope>NUCLEOTIDE SEQUENCE [LARGE SCALE GENOMIC DNA]</scope>
</reference>
<dbReference type="GeneTree" id="ENSGT01100000263745"/>
<proteinExistence type="predicted"/>
<sequence>TLHSLKPAQDRSFCVYLCMLWTPPSIWADVVLFSNFRSPEYIMALWECTSGSSWHQCLDRSAGFQPAGSCPWRPRSPCHGISSELRWWQPAETPSSLEVQREVRILEMTTEKWCMTEFQCNHSFTLSHKPHIPNLTSKCSLINLLLIHVTQSIFNQKAIQKFE</sequence>
<reference evidence="1" key="2">
    <citation type="submission" date="2025-08" db="UniProtKB">
        <authorList>
            <consortium name="Ensembl"/>
        </authorList>
    </citation>
    <scope>IDENTIFICATION</scope>
</reference>
<dbReference type="Ensembl" id="ENSSMAT00000017233.2">
    <property type="protein sequence ID" value="ENSSMAP00000017024.2"/>
    <property type="gene ID" value="ENSSMAG00000010437.2"/>
</dbReference>
<name>A0A8D3AEJ6_SCOMX</name>
<dbReference type="AlphaFoldDB" id="A0A8D3AEJ6"/>